<dbReference type="InterPro" id="IPR036388">
    <property type="entry name" value="WH-like_DNA-bd_sf"/>
</dbReference>
<dbReference type="InterPro" id="IPR014757">
    <property type="entry name" value="Tscrpt_reg_IclR_C"/>
</dbReference>
<name>A0A8E1W552_9PSEU</name>
<evidence type="ECO:0000313" key="7">
    <source>
        <dbReference type="Proteomes" id="UP000550260"/>
    </source>
</evidence>
<dbReference type="PANTHER" id="PTHR30136:SF34">
    <property type="entry name" value="TRANSCRIPTIONAL REGULATOR"/>
    <property type="match status" value="1"/>
</dbReference>
<dbReference type="InterPro" id="IPR036390">
    <property type="entry name" value="WH_DNA-bd_sf"/>
</dbReference>
<dbReference type="RefSeq" id="WP_183126015.1">
    <property type="nucleotide sequence ID" value="NZ_JACJHR010000061.1"/>
</dbReference>
<dbReference type="Proteomes" id="UP000550260">
    <property type="component" value="Unassembled WGS sequence"/>
</dbReference>
<dbReference type="PANTHER" id="PTHR30136">
    <property type="entry name" value="HELIX-TURN-HELIX TRANSCRIPTIONAL REGULATOR, ICLR FAMILY"/>
    <property type="match status" value="1"/>
</dbReference>
<dbReference type="AlphaFoldDB" id="A0A8E1W552"/>
<keyword evidence="2" id="KW-0238">DNA-binding</keyword>
<keyword evidence="3" id="KW-0804">Transcription</keyword>
<feature type="domain" description="IclR-ED" evidence="5">
    <location>
        <begin position="67"/>
        <end position="249"/>
    </location>
</feature>
<dbReference type="GO" id="GO:0045892">
    <property type="term" value="P:negative regulation of DNA-templated transcription"/>
    <property type="evidence" value="ECO:0007669"/>
    <property type="project" value="TreeGrafter"/>
</dbReference>
<dbReference type="InterPro" id="IPR012794">
    <property type="entry name" value="PcaR_PcaU"/>
</dbReference>
<keyword evidence="1" id="KW-0805">Transcription regulation</keyword>
<evidence type="ECO:0000256" key="1">
    <source>
        <dbReference type="ARBA" id="ARBA00023015"/>
    </source>
</evidence>
<dbReference type="InterPro" id="IPR005471">
    <property type="entry name" value="Tscrpt_reg_IclR_N"/>
</dbReference>
<dbReference type="PROSITE" id="PS51077">
    <property type="entry name" value="HTH_ICLR"/>
    <property type="match status" value="1"/>
</dbReference>
<dbReference type="Pfam" id="PF09339">
    <property type="entry name" value="HTH_IclR"/>
    <property type="match status" value="1"/>
</dbReference>
<evidence type="ECO:0000259" key="4">
    <source>
        <dbReference type="PROSITE" id="PS51077"/>
    </source>
</evidence>
<dbReference type="PROSITE" id="PS51078">
    <property type="entry name" value="ICLR_ED"/>
    <property type="match status" value="1"/>
</dbReference>
<dbReference type="GO" id="GO:0003700">
    <property type="term" value="F:DNA-binding transcription factor activity"/>
    <property type="evidence" value="ECO:0007669"/>
    <property type="project" value="TreeGrafter"/>
</dbReference>
<organism evidence="6 7">
    <name type="scientific">Amycolatopsis echigonensis</name>
    <dbReference type="NCBI Taxonomy" id="2576905"/>
    <lineage>
        <taxon>Bacteria</taxon>
        <taxon>Bacillati</taxon>
        <taxon>Actinomycetota</taxon>
        <taxon>Actinomycetes</taxon>
        <taxon>Pseudonocardiales</taxon>
        <taxon>Pseudonocardiaceae</taxon>
        <taxon>Amycolatopsis</taxon>
    </lineage>
</organism>
<dbReference type="GO" id="GO:0046278">
    <property type="term" value="P:3,4-dihydroxybenzoate metabolic process"/>
    <property type="evidence" value="ECO:0007669"/>
    <property type="project" value="InterPro"/>
</dbReference>
<protein>
    <submittedName>
        <fullName evidence="6">Helix-turn-helix domain-containing protein</fullName>
    </submittedName>
</protein>
<dbReference type="EMBL" id="JACJHR010000061">
    <property type="protein sequence ID" value="MBB2503825.1"/>
    <property type="molecule type" value="Genomic_DNA"/>
</dbReference>
<dbReference type="Gene3D" id="3.30.450.40">
    <property type="match status" value="1"/>
</dbReference>
<dbReference type="SUPFAM" id="SSF55781">
    <property type="entry name" value="GAF domain-like"/>
    <property type="match status" value="1"/>
</dbReference>
<dbReference type="SMART" id="SM00346">
    <property type="entry name" value="HTH_ICLR"/>
    <property type="match status" value="1"/>
</dbReference>
<evidence type="ECO:0000256" key="2">
    <source>
        <dbReference type="ARBA" id="ARBA00023125"/>
    </source>
</evidence>
<proteinExistence type="predicted"/>
<dbReference type="Gene3D" id="1.10.10.10">
    <property type="entry name" value="Winged helix-like DNA-binding domain superfamily/Winged helix DNA-binding domain"/>
    <property type="match status" value="1"/>
</dbReference>
<dbReference type="InterPro" id="IPR050707">
    <property type="entry name" value="HTH_MetabolicPath_Reg"/>
</dbReference>
<dbReference type="GO" id="GO:0003677">
    <property type="term" value="F:DNA binding"/>
    <property type="evidence" value="ECO:0007669"/>
    <property type="project" value="UniProtKB-KW"/>
</dbReference>
<sequence>MTAEVMAGLAKGLAVLEAFGASSPRLTISDAARATGLSRAAARRCLTTLTELGYVTFDGKFFSPTPRVLRLGATYDESVQLPQLARPHLAAVRDAVDESASLAVLSAGESLFVARSEGTRIVNAGVRVGARVPLYASATGRVLLAGLSDDELSDYLDSGDFPARTPKTPVTAEDIKRRVEHARTEGLAISDEELELGLLSIAVPVTDPAGHVVAAMSVSTSAARASAEELRTRFGPIMKQHASLLGRQL</sequence>
<evidence type="ECO:0000256" key="3">
    <source>
        <dbReference type="ARBA" id="ARBA00023163"/>
    </source>
</evidence>
<gene>
    <name evidence="6" type="ORF">H5411_32385</name>
</gene>
<comment type="caution">
    <text evidence="6">The sequence shown here is derived from an EMBL/GenBank/DDBJ whole genome shotgun (WGS) entry which is preliminary data.</text>
</comment>
<dbReference type="GO" id="GO:0045893">
    <property type="term" value="P:positive regulation of DNA-templated transcription"/>
    <property type="evidence" value="ECO:0007669"/>
    <property type="project" value="InterPro"/>
</dbReference>
<dbReference type="SUPFAM" id="SSF46785">
    <property type="entry name" value="Winged helix' DNA-binding domain"/>
    <property type="match status" value="1"/>
</dbReference>
<accession>A0A8E1W552</accession>
<feature type="domain" description="HTH iclR-type" evidence="4">
    <location>
        <begin position="6"/>
        <end position="73"/>
    </location>
</feature>
<evidence type="ECO:0000259" key="5">
    <source>
        <dbReference type="PROSITE" id="PS51078"/>
    </source>
</evidence>
<evidence type="ECO:0000313" key="6">
    <source>
        <dbReference type="EMBL" id="MBB2503825.1"/>
    </source>
</evidence>
<dbReference type="NCBIfam" id="TIGR02431">
    <property type="entry name" value="pcaR_pcaU"/>
    <property type="match status" value="1"/>
</dbReference>
<dbReference type="InterPro" id="IPR029016">
    <property type="entry name" value="GAF-like_dom_sf"/>
</dbReference>
<reference evidence="6 7" key="1">
    <citation type="submission" date="2020-08" db="EMBL/GenBank/DDBJ databases">
        <title>Amycolatopsis echigonensis JCM 21831.</title>
        <authorList>
            <person name="Tedsree N."/>
            <person name="Kuncharoen N."/>
            <person name="Likhitwitayawuid K."/>
            <person name="Tanasupawat S."/>
        </authorList>
    </citation>
    <scope>NUCLEOTIDE SEQUENCE [LARGE SCALE GENOMIC DNA]</scope>
    <source>
        <strain evidence="6 7">JCM 21831</strain>
    </source>
</reference>
<dbReference type="Pfam" id="PF01614">
    <property type="entry name" value="IclR_C"/>
    <property type="match status" value="1"/>
</dbReference>